<dbReference type="Proteomes" id="UP001597112">
    <property type="component" value="Unassembled WGS sequence"/>
</dbReference>
<evidence type="ECO:0000313" key="2">
    <source>
        <dbReference type="Proteomes" id="UP001597112"/>
    </source>
</evidence>
<comment type="caution">
    <text evidence="1">The sequence shown here is derived from an EMBL/GenBank/DDBJ whole genome shotgun (WGS) entry which is preliminary data.</text>
</comment>
<protein>
    <submittedName>
        <fullName evidence="1">Uncharacterized protein</fullName>
    </submittedName>
</protein>
<sequence>MRVNDLPDCVINTRMFQGGGQVYTSIYFVGAGSIPGRVSF</sequence>
<proteinExistence type="predicted"/>
<name>A0ABW3JYU5_9BACT</name>
<organism evidence="1 2">
    <name type="scientific">Ohtaekwangia kribbensis</name>
    <dbReference type="NCBI Taxonomy" id="688913"/>
    <lineage>
        <taxon>Bacteria</taxon>
        <taxon>Pseudomonadati</taxon>
        <taxon>Bacteroidota</taxon>
        <taxon>Cytophagia</taxon>
        <taxon>Cytophagales</taxon>
        <taxon>Fulvivirgaceae</taxon>
        <taxon>Ohtaekwangia</taxon>
    </lineage>
</organism>
<reference evidence="2" key="1">
    <citation type="journal article" date="2019" name="Int. J. Syst. Evol. Microbiol.">
        <title>The Global Catalogue of Microorganisms (GCM) 10K type strain sequencing project: providing services to taxonomists for standard genome sequencing and annotation.</title>
        <authorList>
            <consortium name="The Broad Institute Genomics Platform"/>
            <consortium name="The Broad Institute Genome Sequencing Center for Infectious Disease"/>
            <person name="Wu L."/>
            <person name="Ma J."/>
        </authorList>
    </citation>
    <scope>NUCLEOTIDE SEQUENCE [LARGE SCALE GENOMIC DNA]</scope>
    <source>
        <strain evidence="2">CCUG 58938</strain>
    </source>
</reference>
<dbReference type="RefSeq" id="WP_377576673.1">
    <property type="nucleotide sequence ID" value="NZ_JBHTKA010000001.1"/>
</dbReference>
<dbReference type="EMBL" id="JBHTKA010000001">
    <property type="protein sequence ID" value="MFD0999007.1"/>
    <property type="molecule type" value="Genomic_DNA"/>
</dbReference>
<accession>A0ABW3JYU5</accession>
<evidence type="ECO:0000313" key="1">
    <source>
        <dbReference type="EMBL" id="MFD0999007.1"/>
    </source>
</evidence>
<gene>
    <name evidence="1" type="ORF">ACFQ21_06795</name>
</gene>
<keyword evidence="2" id="KW-1185">Reference proteome</keyword>